<dbReference type="AlphaFoldDB" id="A0A7T8KF10"/>
<protein>
    <submittedName>
        <fullName evidence="1">Uncharacterized protein</fullName>
    </submittedName>
</protein>
<keyword evidence="2" id="KW-1185">Reference proteome</keyword>
<evidence type="ECO:0000313" key="2">
    <source>
        <dbReference type="Proteomes" id="UP000595437"/>
    </source>
</evidence>
<gene>
    <name evidence="1" type="ORF">FKW44_007619</name>
</gene>
<organism evidence="1 2">
    <name type="scientific">Caligus rogercresseyi</name>
    <name type="common">Sea louse</name>
    <dbReference type="NCBI Taxonomy" id="217165"/>
    <lineage>
        <taxon>Eukaryota</taxon>
        <taxon>Metazoa</taxon>
        <taxon>Ecdysozoa</taxon>
        <taxon>Arthropoda</taxon>
        <taxon>Crustacea</taxon>
        <taxon>Multicrustacea</taxon>
        <taxon>Hexanauplia</taxon>
        <taxon>Copepoda</taxon>
        <taxon>Siphonostomatoida</taxon>
        <taxon>Caligidae</taxon>
        <taxon>Caligus</taxon>
    </lineage>
</organism>
<dbReference type="Proteomes" id="UP000595437">
    <property type="component" value="Chromosome 5"/>
</dbReference>
<accession>A0A7T8KF10</accession>
<name>A0A7T8KF10_CALRO</name>
<evidence type="ECO:0000313" key="1">
    <source>
        <dbReference type="EMBL" id="QQP54704.1"/>
    </source>
</evidence>
<dbReference type="EMBL" id="CP045894">
    <property type="protein sequence ID" value="QQP54704.1"/>
    <property type="molecule type" value="Genomic_DNA"/>
</dbReference>
<proteinExistence type="predicted"/>
<sequence>MGKTRRNGLSFEMTPSSNPLVEGVSNTYPSHRCKTLCLKKKGNDTKECF</sequence>
<reference evidence="2" key="1">
    <citation type="submission" date="2021-01" db="EMBL/GenBank/DDBJ databases">
        <title>Caligus Genome Assembly.</title>
        <authorList>
            <person name="Gallardo-Escarate C."/>
        </authorList>
    </citation>
    <scope>NUCLEOTIDE SEQUENCE [LARGE SCALE GENOMIC DNA]</scope>
</reference>